<evidence type="ECO:0000313" key="8">
    <source>
        <dbReference type="EMBL" id="PHQ29753.1"/>
    </source>
</evidence>
<dbReference type="GO" id="GO:0005737">
    <property type="term" value="C:cytoplasm"/>
    <property type="evidence" value="ECO:0007669"/>
    <property type="project" value="UniProtKB-SubCell"/>
</dbReference>
<dbReference type="Proteomes" id="UP000229433">
    <property type="component" value="Unassembled WGS sequence"/>
</dbReference>
<dbReference type="Gene3D" id="1.10.10.10">
    <property type="entry name" value="Winged helix-like DNA-binding domain superfamily/Winged helix DNA-binding domain"/>
    <property type="match status" value="3"/>
</dbReference>
<evidence type="ECO:0000256" key="2">
    <source>
        <dbReference type="ARBA" id="ARBA00009695"/>
    </source>
</evidence>
<dbReference type="OrthoDB" id="1523826at2"/>
<evidence type="ECO:0000256" key="3">
    <source>
        <dbReference type="ARBA" id="ARBA00018111"/>
    </source>
</evidence>
<reference evidence="8 9" key="1">
    <citation type="submission" date="2017-08" db="EMBL/GenBank/DDBJ databases">
        <title>The whole genome shortgun sequences of strain Leeuwenhoekiella nanhaiensis G18 from the South China Sea.</title>
        <authorList>
            <person name="Liu Q."/>
        </authorList>
    </citation>
    <scope>NUCLEOTIDE SEQUENCE [LARGE SCALE GENOMIC DNA]</scope>
    <source>
        <strain evidence="8 9">G18</strain>
    </source>
</reference>
<evidence type="ECO:0000256" key="5">
    <source>
        <dbReference type="HAMAP-Rule" id="MF_01114"/>
    </source>
</evidence>
<keyword evidence="9" id="KW-1185">Reference proteome</keyword>
<dbReference type="PANTHER" id="PTHR33602">
    <property type="entry name" value="REGULATORY PROTEIN RECX FAMILY PROTEIN"/>
    <property type="match status" value="1"/>
</dbReference>
<dbReference type="InterPro" id="IPR053925">
    <property type="entry name" value="RecX_HTH_3rd"/>
</dbReference>
<proteinExistence type="inferred from homology"/>
<dbReference type="RefSeq" id="WP_099645593.1">
    <property type="nucleotide sequence ID" value="NZ_KZ319289.1"/>
</dbReference>
<comment type="similarity">
    <text evidence="2 5">Belongs to the RecX family.</text>
</comment>
<organism evidence="8 9">
    <name type="scientific">Leeuwenhoekiella nanhaiensis</name>
    <dbReference type="NCBI Taxonomy" id="1655491"/>
    <lineage>
        <taxon>Bacteria</taxon>
        <taxon>Pseudomonadati</taxon>
        <taxon>Bacteroidota</taxon>
        <taxon>Flavobacteriia</taxon>
        <taxon>Flavobacteriales</taxon>
        <taxon>Flavobacteriaceae</taxon>
        <taxon>Leeuwenhoekiella</taxon>
    </lineage>
</organism>
<dbReference type="PANTHER" id="PTHR33602:SF1">
    <property type="entry name" value="REGULATORY PROTEIN RECX FAMILY PROTEIN"/>
    <property type="match status" value="1"/>
</dbReference>
<accession>A0A2G1VSJ0</accession>
<dbReference type="InterPro" id="IPR036388">
    <property type="entry name" value="WH-like_DNA-bd_sf"/>
</dbReference>
<comment type="function">
    <text evidence="5">Modulates RecA activity.</text>
</comment>
<comment type="caution">
    <text evidence="8">The sequence shown here is derived from an EMBL/GenBank/DDBJ whole genome shotgun (WGS) entry which is preliminary data.</text>
</comment>
<dbReference type="AlphaFoldDB" id="A0A2G1VSJ0"/>
<dbReference type="Pfam" id="PF02631">
    <property type="entry name" value="RecX_HTH2"/>
    <property type="match status" value="1"/>
</dbReference>
<evidence type="ECO:0000256" key="4">
    <source>
        <dbReference type="ARBA" id="ARBA00022490"/>
    </source>
</evidence>
<evidence type="ECO:0000313" key="9">
    <source>
        <dbReference type="Proteomes" id="UP000229433"/>
    </source>
</evidence>
<sequence>MNQHSVKTYTVEEAKRKLEKYCAYQDRCHKEVRDKLVEMRMMPEAVDAVLYHLLQHKFLDEERFARSFARGKFRHKKWGKNRIKQELKQREIGDYLIKKAFTEIPESEYLNTFDELAQKRFDQLTGETDKYKKRKKLADYMAYRGWPGDWIYEKAKELIP</sequence>
<dbReference type="EMBL" id="NQXA01000003">
    <property type="protein sequence ID" value="PHQ29753.1"/>
    <property type="molecule type" value="Genomic_DNA"/>
</dbReference>
<evidence type="ECO:0000259" key="6">
    <source>
        <dbReference type="Pfam" id="PF02631"/>
    </source>
</evidence>
<dbReference type="GO" id="GO:0006282">
    <property type="term" value="P:regulation of DNA repair"/>
    <property type="evidence" value="ECO:0007669"/>
    <property type="project" value="UniProtKB-UniRule"/>
</dbReference>
<keyword evidence="4 5" id="KW-0963">Cytoplasm</keyword>
<dbReference type="HAMAP" id="MF_01114">
    <property type="entry name" value="RecX"/>
    <property type="match status" value="1"/>
</dbReference>
<evidence type="ECO:0000256" key="1">
    <source>
        <dbReference type="ARBA" id="ARBA00004496"/>
    </source>
</evidence>
<gene>
    <name evidence="5" type="primary">recX</name>
    <name evidence="8" type="ORF">CJ305_07200</name>
</gene>
<comment type="subcellular location">
    <subcellularLocation>
        <location evidence="1 5">Cytoplasm</location>
    </subcellularLocation>
</comment>
<name>A0A2G1VSJ0_9FLAO</name>
<feature type="domain" description="RecX second three-helical" evidence="6">
    <location>
        <begin position="60"/>
        <end position="100"/>
    </location>
</feature>
<dbReference type="Pfam" id="PF21981">
    <property type="entry name" value="RecX_HTH3"/>
    <property type="match status" value="1"/>
</dbReference>
<dbReference type="InterPro" id="IPR053924">
    <property type="entry name" value="RecX_HTH_2nd"/>
</dbReference>
<evidence type="ECO:0000259" key="7">
    <source>
        <dbReference type="Pfam" id="PF21981"/>
    </source>
</evidence>
<dbReference type="InterPro" id="IPR003783">
    <property type="entry name" value="Regulatory_RecX"/>
</dbReference>
<feature type="domain" description="RecX third three-helical" evidence="7">
    <location>
        <begin position="108"/>
        <end position="153"/>
    </location>
</feature>
<protein>
    <recommendedName>
        <fullName evidence="3 5">Regulatory protein RecX</fullName>
    </recommendedName>
</protein>